<dbReference type="EMBL" id="VSSQ01055527">
    <property type="protein sequence ID" value="MPN09419.1"/>
    <property type="molecule type" value="Genomic_DNA"/>
</dbReference>
<dbReference type="AlphaFoldDB" id="A0A645F7U1"/>
<name>A0A645F7U1_9ZZZZ</name>
<gene>
    <name evidence="1" type="ORF">SDC9_156709</name>
</gene>
<evidence type="ECO:0000313" key="1">
    <source>
        <dbReference type="EMBL" id="MPN09419.1"/>
    </source>
</evidence>
<protein>
    <submittedName>
        <fullName evidence="1">Uncharacterized protein</fullName>
    </submittedName>
</protein>
<comment type="caution">
    <text evidence="1">The sequence shown here is derived from an EMBL/GenBank/DDBJ whole genome shotgun (WGS) entry which is preliminary data.</text>
</comment>
<proteinExistence type="predicted"/>
<reference evidence="1" key="1">
    <citation type="submission" date="2019-08" db="EMBL/GenBank/DDBJ databases">
        <authorList>
            <person name="Kucharzyk K."/>
            <person name="Murdoch R.W."/>
            <person name="Higgins S."/>
            <person name="Loffler F."/>
        </authorList>
    </citation>
    <scope>NUCLEOTIDE SEQUENCE</scope>
</reference>
<sequence>MFKEGVDNGGRHIPPDGETYIDSVVLSHVFDKVRYGRSERLVVHLDAGSAFLVCPVKIGRAVRLFGFDLKNVCADSGRQIFC</sequence>
<organism evidence="1">
    <name type="scientific">bioreactor metagenome</name>
    <dbReference type="NCBI Taxonomy" id="1076179"/>
    <lineage>
        <taxon>unclassified sequences</taxon>
        <taxon>metagenomes</taxon>
        <taxon>ecological metagenomes</taxon>
    </lineage>
</organism>
<accession>A0A645F7U1</accession>